<keyword evidence="6 8" id="KW-1133">Transmembrane helix</keyword>
<evidence type="ECO:0000256" key="3">
    <source>
        <dbReference type="ARBA" id="ARBA00022475"/>
    </source>
</evidence>
<evidence type="ECO:0000256" key="5">
    <source>
        <dbReference type="ARBA" id="ARBA00022960"/>
    </source>
</evidence>
<evidence type="ECO:0000256" key="7">
    <source>
        <dbReference type="ARBA" id="ARBA00023136"/>
    </source>
</evidence>
<keyword evidence="7 8" id="KW-0472">Membrane</keyword>
<evidence type="ECO:0000256" key="4">
    <source>
        <dbReference type="ARBA" id="ARBA00022692"/>
    </source>
</evidence>
<evidence type="ECO:0000256" key="8">
    <source>
        <dbReference type="SAM" id="Phobius"/>
    </source>
</evidence>
<evidence type="ECO:0000313" key="10">
    <source>
        <dbReference type="Proteomes" id="UP000199017"/>
    </source>
</evidence>
<reference evidence="9 10" key="1">
    <citation type="submission" date="2016-10" db="EMBL/GenBank/DDBJ databases">
        <authorList>
            <person name="de Groot N.N."/>
        </authorList>
    </citation>
    <scope>NUCLEOTIDE SEQUENCE [LARGE SCALE GENOMIC DNA]</scope>
    <source>
        <strain evidence="10">P4B,CCM 7963,CECT 7998,DSM 25260,IBRC-M 10614,KCTC 13821</strain>
    </source>
</reference>
<dbReference type="RefSeq" id="WP_091586838.1">
    <property type="nucleotide sequence ID" value="NZ_FNDU01000010.1"/>
</dbReference>
<keyword evidence="5" id="KW-0133">Cell shape</keyword>
<organism evidence="9 10">
    <name type="scientific">Alteribacillus bidgolensis</name>
    <dbReference type="NCBI Taxonomy" id="930129"/>
    <lineage>
        <taxon>Bacteria</taxon>
        <taxon>Bacillati</taxon>
        <taxon>Bacillota</taxon>
        <taxon>Bacilli</taxon>
        <taxon>Bacillales</taxon>
        <taxon>Bacillaceae</taxon>
        <taxon>Alteribacillus</taxon>
    </lineage>
</organism>
<feature type="transmembrane region" description="Helical" evidence="8">
    <location>
        <begin position="100"/>
        <end position="124"/>
    </location>
</feature>
<dbReference type="GO" id="GO:0005886">
    <property type="term" value="C:plasma membrane"/>
    <property type="evidence" value="ECO:0007669"/>
    <property type="project" value="UniProtKB-SubCell"/>
</dbReference>
<accession>A0A1G8MQM6</accession>
<evidence type="ECO:0000256" key="1">
    <source>
        <dbReference type="ARBA" id="ARBA00004651"/>
    </source>
</evidence>
<dbReference type="NCBIfam" id="TIGR03426">
    <property type="entry name" value="shape_MreD"/>
    <property type="match status" value="1"/>
</dbReference>
<dbReference type="GO" id="GO:0008360">
    <property type="term" value="P:regulation of cell shape"/>
    <property type="evidence" value="ECO:0007669"/>
    <property type="project" value="UniProtKB-KW"/>
</dbReference>
<keyword evidence="10" id="KW-1185">Reference proteome</keyword>
<evidence type="ECO:0000313" key="9">
    <source>
        <dbReference type="EMBL" id="SDI70271.1"/>
    </source>
</evidence>
<keyword evidence="4 8" id="KW-0812">Transmembrane</keyword>
<comment type="subcellular location">
    <subcellularLocation>
        <location evidence="1">Cell membrane</location>
        <topology evidence="1">Multi-pass membrane protein</topology>
    </subcellularLocation>
</comment>
<keyword evidence="3" id="KW-1003">Cell membrane</keyword>
<proteinExistence type="inferred from homology"/>
<feature type="transmembrane region" description="Helical" evidence="8">
    <location>
        <begin position="31"/>
        <end position="50"/>
    </location>
</feature>
<sequence length="174" mass="20390">MIRFLLPIVVFVLFILEGTWFQIFVPPSQDYEYILVPRFVLIAVVLISIFRGPGIGVLYGIAGGLLYDFVYTDVLGIYMFSLGFTAYISSFTYTAVRISYMWQMVIMIGAILIFEWMTYGLYYVIGYTDILFEDFFMVRLLPSWILNGFAAILLLYPFQKLFRRLEDYEALQQR</sequence>
<dbReference type="OrthoDB" id="1653857at2"/>
<dbReference type="InterPro" id="IPR007227">
    <property type="entry name" value="Cell_shape_determining_MreD"/>
</dbReference>
<dbReference type="STRING" id="930129.SAMN05216352_110150"/>
<evidence type="ECO:0000256" key="6">
    <source>
        <dbReference type="ARBA" id="ARBA00022989"/>
    </source>
</evidence>
<gene>
    <name evidence="9" type="ORF">SAMN05216352_110150</name>
</gene>
<comment type="similarity">
    <text evidence="2">Belongs to the MreD family.</text>
</comment>
<feature type="transmembrane region" description="Helical" evidence="8">
    <location>
        <begin position="136"/>
        <end position="158"/>
    </location>
</feature>
<dbReference type="EMBL" id="FNDU01000010">
    <property type="protein sequence ID" value="SDI70271.1"/>
    <property type="molecule type" value="Genomic_DNA"/>
</dbReference>
<evidence type="ECO:0000256" key="2">
    <source>
        <dbReference type="ARBA" id="ARBA00007776"/>
    </source>
</evidence>
<dbReference type="Pfam" id="PF04093">
    <property type="entry name" value="MreD"/>
    <property type="match status" value="1"/>
</dbReference>
<name>A0A1G8MQM6_9BACI</name>
<protein>
    <submittedName>
        <fullName evidence="9">Rod shape-determining protein MreD</fullName>
    </submittedName>
</protein>
<dbReference type="Proteomes" id="UP000199017">
    <property type="component" value="Unassembled WGS sequence"/>
</dbReference>
<dbReference type="AlphaFoldDB" id="A0A1G8MQM6"/>